<feature type="region of interest" description="Disordered" evidence="13">
    <location>
        <begin position="1"/>
        <end position="43"/>
    </location>
</feature>
<dbReference type="OrthoDB" id="3352408at2759"/>
<feature type="transmembrane region" description="Helical" evidence="12">
    <location>
        <begin position="859"/>
        <end position="878"/>
    </location>
</feature>
<feature type="transmembrane region" description="Helical" evidence="12">
    <location>
        <begin position="137"/>
        <end position="158"/>
    </location>
</feature>
<feature type="transmembrane region" description="Helical" evidence="12">
    <location>
        <begin position="824"/>
        <end position="847"/>
    </location>
</feature>
<dbReference type="InterPro" id="IPR006068">
    <property type="entry name" value="ATPase_P-typ_cation-transptr_C"/>
</dbReference>
<dbReference type="GO" id="GO:0005388">
    <property type="term" value="F:P-type calcium transporter activity"/>
    <property type="evidence" value="ECO:0007669"/>
    <property type="project" value="UniProtKB-EC"/>
</dbReference>
<dbReference type="PANTHER" id="PTHR24093:SF369">
    <property type="entry name" value="CALCIUM-TRANSPORTING ATPASE"/>
    <property type="match status" value="1"/>
</dbReference>
<keyword evidence="12" id="KW-0109">Calcium transport</keyword>
<name>A0A177EB66_9MICR</name>
<keyword evidence="6 12" id="KW-0067">ATP-binding</keyword>
<evidence type="ECO:0000259" key="14">
    <source>
        <dbReference type="Pfam" id="PF00122"/>
    </source>
</evidence>
<dbReference type="PANTHER" id="PTHR24093">
    <property type="entry name" value="CATION TRANSPORTING ATPASE"/>
    <property type="match status" value="1"/>
</dbReference>
<dbReference type="SUPFAM" id="SSF81660">
    <property type="entry name" value="Metal cation-transporting ATPase, ATP-binding domain N"/>
    <property type="match status" value="1"/>
</dbReference>
<evidence type="ECO:0000256" key="9">
    <source>
        <dbReference type="ARBA" id="ARBA00022989"/>
    </source>
</evidence>
<dbReference type="Gene3D" id="1.20.1110.10">
    <property type="entry name" value="Calcium-transporting ATPase, transmembrane domain"/>
    <property type="match status" value="1"/>
</dbReference>
<keyword evidence="11 12" id="KW-0472">Membrane</keyword>
<comment type="caution">
    <text evidence="16">The sequence shown here is derived from an EMBL/GenBank/DDBJ whole genome shotgun (WGS) entry which is preliminary data.</text>
</comment>
<dbReference type="SUPFAM" id="SSF81665">
    <property type="entry name" value="Calcium ATPase, transmembrane domain M"/>
    <property type="match status" value="1"/>
</dbReference>
<sequence length="940" mass="101773">MKQNDLEESQDKAGAEKQGQRKRGHPKTGSEQENMHVEEGPLKAANELKEAISSLFRSQSSDALKALGGVAGVEQRLGEVENKKEFGENVIKAPKAQRLLKLIKIQMEDKTLRYLGFVSVISNAVGAYEFLTKGKHSYIEGVSIIVVIGVIVTIGVVSERKKEASVTKLKDKATKTRVKVVKDKKKELVDGDTLLVGDCVWLEPGDVVPGDILAKEWNALSCDESMVSGESEWVGKGEEDPFLVSGTYVVSGTCLGLVVAVGSSCVRGRLDEIVYAERKEKTVLQKKLEVLVDRLAVFGASLSGAIFLCNALRITVGASDKTFLSALIEAISLTTVAIPEGLPMAVTMSLVYASLQMYKSNALVRSISKCETMNSTTVVCLDKTGTLTKNTMVVKKVFANGQVHPIANFLKISVVDEITVGVLVNSTAFVGKDGVHGPKTEVALVEALVREGAYQSLHLDGCLVQPFSSTRKYMSTYVPVQASNESSLYMHGHGNRTYFKGAPEVLLPNCQTMLGDCGPVPISSTVFDACQALNNSYRCICMCYREGRGLEVASECDLVFVAMLGLEDDLRSDVEECAAAFESAQIGLKIVTGDSKNTTVMVANAVGILKDDDLLLSGEEFRALSDEDATRNLDNLKILYRSIPEDKLRLVTLLKKKGEIVGVTGDGANDAPALKHSDIGFALGCGTEAAKNASDIVLLRGEFTALIKSIGWGRCVNDNIRKFTQFQLTLTLSTITLSILDAVFQYDPTSLSTFKILWMNFIGDTIASIGFSSNSPTPQTFSRAPESLEAPIVTTRMVRYIAANYALQMLGVFFLHRHQLGKPFIFNAFVFMQIFGLVTANTLNFRVAEIFTSTTTNPILAVLIVATATVQSGSTLFLSRRTQTLPASLYDGLCSIICAGTVLGLGLAICLLKKEKKAGIHNERPRPGTFSTQEHSLVSV</sequence>
<dbReference type="GeneID" id="93647607"/>
<dbReference type="Gene3D" id="3.40.50.1000">
    <property type="entry name" value="HAD superfamily/HAD-like"/>
    <property type="match status" value="1"/>
</dbReference>
<dbReference type="InterPro" id="IPR018303">
    <property type="entry name" value="ATPase_P-typ_P_site"/>
</dbReference>
<protein>
    <recommendedName>
        <fullName evidence="12">Calcium-transporting ATPase</fullName>
        <ecNumber evidence="12">7.2.2.10</ecNumber>
    </recommendedName>
</protein>
<gene>
    <name evidence="16" type="ORF">NEDG_01257</name>
</gene>
<feature type="compositionally biased region" description="Basic and acidic residues" evidence="13">
    <location>
        <begin position="9"/>
        <end position="19"/>
    </location>
</feature>
<evidence type="ECO:0000256" key="10">
    <source>
        <dbReference type="ARBA" id="ARBA00023065"/>
    </source>
</evidence>
<proteinExistence type="inferred from homology"/>
<feature type="transmembrane region" description="Helical" evidence="12">
    <location>
        <begin position="295"/>
        <end position="316"/>
    </location>
</feature>
<keyword evidence="8" id="KW-1278">Translocase</keyword>
<dbReference type="Pfam" id="PF13246">
    <property type="entry name" value="Cation_ATPase"/>
    <property type="match status" value="1"/>
</dbReference>
<keyword evidence="3 12" id="KW-0812">Transmembrane</keyword>
<dbReference type="RefSeq" id="XP_067543863.1">
    <property type="nucleotide sequence ID" value="XM_067688675.1"/>
</dbReference>
<accession>A0A177EB66</accession>
<dbReference type="SUPFAM" id="SSF56784">
    <property type="entry name" value="HAD-like"/>
    <property type="match status" value="1"/>
</dbReference>
<dbReference type="SFLD" id="SFLDG00002">
    <property type="entry name" value="C1.7:_P-type_atpase_like"/>
    <property type="match status" value="1"/>
</dbReference>
<reference evidence="16 17" key="1">
    <citation type="submission" date="2016-02" db="EMBL/GenBank/DDBJ databases">
        <title>Discovery of a natural microsporidian pathogen with a broad tissue tropism in Caenorhabditis elegans.</title>
        <authorList>
            <person name="Luallen R.J."/>
            <person name="Reinke A.W."/>
            <person name="Tong L."/>
            <person name="Botts M.R."/>
            <person name="Felix M.-A."/>
            <person name="Troemel E.R."/>
        </authorList>
    </citation>
    <scope>NUCLEOTIDE SEQUENCE [LARGE SCALE GENOMIC DNA]</scope>
    <source>
        <strain evidence="16 17">JUm2807</strain>
    </source>
</reference>
<dbReference type="NCBIfam" id="TIGR01494">
    <property type="entry name" value="ATPase_P-type"/>
    <property type="match status" value="2"/>
</dbReference>
<keyword evidence="4" id="KW-0479">Metal-binding</keyword>
<dbReference type="Gene3D" id="2.70.150.10">
    <property type="entry name" value="Calcium-transporting ATPase, cytoplasmic transduction domain A"/>
    <property type="match status" value="1"/>
</dbReference>
<dbReference type="Gene3D" id="3.40.1110.10">
    <property type="entry name" value="Calcium-transporting ATPase, cytoplasmic domain N"/>
    <property type="match status" value="1"/>
</dbReference>
<feature type="transmembrane region" description="Helical" evidence="12">
    <location>
        <begin position="890"/>
        <end position="912"/>
    </location>
</feature>
<keyword evidence="12" id="KW-0106">Calcium</keyword>
<feature type="domain" description="P-type ATPase A" evidence="14">
    <location>
        <begin position="174"/>
        <end position="266"/>
    </location>
</feature>
<keyword evidence="5 12" id="KW-0547">Nucleotide-binding</keyword>
<evidence type="ECO:0000256" key="11">
    <source>
        <dbReference type="ARBA" id="ARBA00023136"/>
    </source>
</evidence>
<keyword evidence="2 12" id="KW-0813">Transport</keyword>
<evidence type="ECO:0000256" key="7">
    <source>
        <dbReference type="ARBA" id="ARBA00022842"/>
    </source>
</evidence>
<keyword evidence="17" id="KW-1185">Reference proteome</keyword>
<evidence type="ECO:0000313" key="17">
    <source>
        <dbReference type="Proteomes" id="UP000185944"/>
    </source>
</evidence>
<evidence type="ECO:0000256" key="5">
    <source>
        <dbReference type="ARBA" id="ARBA00022741"/>
    </source>
</evidence>
<dbReference type="PROSITE" id="PS00154">
    <property type="entry name" value="ATPASE_E1_E2"/>
    <property type="match status" value="1"/>
</dbReference>
<evidence type="ECO:0000256" key="1">
    <source>
        <dbReference type="ARBA" id="ARBA00004127"/>
    </source>
</evidence>
<dbReference type="EC" id="7.2.2.10" evidence="12"/>
<dbReference type="GO" id="GO:0016887">
    <property type="term" value="F:ATP hydrolysis activity"/>
    <property type="evidence" value="ECO:0007669"/>
    <property type="project" value="InterPro"/>
</dbReference>
<comment type="function">
    <text evidence="12">Catalyzes the hydrolysis of ATP coupled with the transport of calcium.</text>
</comment>
<dbReference type="SUPFAM" id="SSF81653">
    <property type="entry name" value="Calcium ATPase, transduction domain A"/>
    <property type="match status" value="1"/>
</dbReference>
<dbReference type="EMBL" id="LTDL01000041">
    <property type="protein sequence ID" value="OAG29184.1"/>
    <property type="molecule type" value="Genomic_DNA"/>
</dbReference>
<dbReference type="PRINTS" id="PR00121">
    <property type="entry name" value="NAKATPASE"/>
</dbReference>
<evidence type="ECO:0000313" key="16">
    <source>
        <dbReference type="EMBL" id="OAG29184.1"/>
    </source>
</evidence>
<keyword evidence="10 12" id="KW-0406">Ion transport</keyword>
<keyword evidence="7" id="KW-0460">Magnesium</keyword>
<comment type="similarity">
    <text evidence="12">Belongs to the cation transport ATPase (P-type) (TC 3.A.3) family.</text>
</comment>
<dbReference type="InterPro" id="IPR008250">
    <property type="entry name" value="ATPase_P-typ_transduc_dom_A_sf"/>
</dbReference>
<evidence type="ECO:0000259" key="15">
    <source>
        <dbReference type="Pfam" id="PF00689"/>
    </source>
</evidence>
<comment type="catalytic activity">
    <reaction evidence="12">
        <text>Ca(2+)(in) + ATP + H2O = Ca(2+)(out) + ADP + phosphate + H(+)</text>
        <dbReference type="Rhea" id="RHEA:18105"/>
        <dbReference type="ChEBI" id="CHEBI:15377"/>
        <dbReference type="ChEBI" id="CHEBI:15378"/>
        <dbReference type="ChEBI" id="CHEBI:29108"/>
        <dbReference type="ChEBI" id="CHEBI:30616"/>
        <dbReference type="ChEBI" id="CHEBI:43474"/>
        <dbReference type="ChEBI" id="CHEBI:456216"/>
        <dbReference type="EC" id="7.2.2.10"/>
    </reaction>
</comment>
<feature type="transmembrane region" description="Helical" evidence="12">
    <location>
        <begin position="111"/>
        <end position="131"/>
    </location>
</feature>
<dbReference type="InterPro" id="IPR059000">
    <property type="entry name" value="ATPase_P-type_domA"/>
</dbReference>
<comment type="caution">
    <text evidence="12">Lacks conserved residue(s) required for the propagation of feature annotation.</text>
</comment>
<keyword evidence="9 12" id="KW-1133">Transmembrane helix</keyword>
<dbReference type="GO" id="GO:0005524">
    <property type="term" value="F:ATP binding"/>
    <property type="evidence" value="ECO:0007669"/>
    <property type="project" value="UniProtKB-KW"/>
</dbReference>
<dbReference type="InterPro" id="IPR023299">
    <property type="entry name" value="ATPase_P-typ_cyto_dom_N"/>
</dbReference>
<evidence type="ECO:0000256" key="13">
    <source>
        <dbReference type="SAM" id="MobiDB-lite"/>
    </source>
</evidence>
<evidence type="ECO:0000256" key="6">
    <source>
        <dbReference type="ARBA" id="ARBA00022840"/>
    </source>
</evidence>
<organism evidence="16 17">
    <name type="scientific">Nematocida displodere</name>
    <dbReference type="NCBI Taxonomy" id="1805483"/>
    <lineage>
        <taxon>Eukaryota</taxon>
        <taxon>Fungi</taxon>
        <taxon>Fungi incertae sedis</taxon>
        <taxon>Microsporidia</taxon>
        <taxon>Nematocida</taxon>
    </lineage>
</organism>
<dbReference type="Pfam" id="PF00122">
    <property type="entry name" value="E1-E2_ATPase"/>
    <property type="match status" value="1"/>
</dbReference>
<evidence type="ECO:0000256" key="12">
    <source>
        <dbReference type="RuleBase" id="RU361146"/>
    </source>
</evidence>
<dbReference type="GO" id="GO:0046872">
    <property type="term" value="F:metal ion binding"/>
    <property type="evidence" value="ECO:0007669"/>
    <property type="project" value="UniProtKB-KW"/>
</dbReference>
<dbReference type="STRING" id="1805483.A0A177EB66"/>
<evidence type="ECO:0000256" key="3">
    <source>
        <dbReference type="ARBA" id="ARBA00022692"/>
    </source>
</evidence>
<dbReference type="GO" id="GO:0005886">
    <property type="term" value="C:plasma membrane"/>
    <property type="evidence" value="ECO:0007669"/>
    <property type="project" value="TreeGrafter"/>
</dbReference>
<dbReference type="InterPro" id="IPR036412">
    <property type="entry name" value="HAD-like_sf"/>
</dbReference>
<dbReference type="InterPro" id="IPR023298">
    <property type="entry name" value="ATPase_P-typ_TM_dom_sf"/>
</dbReference>
<dbReference type="PRINTS" id="PR00119">
    <property type="entry name" value="CATATPASE"/>
</dbReference>
<evidence type="ECO:0000256" key="4">
    <source>
        <dbReference type="ARBA" id="ARBA00022723"/>
    </source>
</evidence>
<comment type="subcellular location">
    <subcellularLocation>
        <location evidence="1">Endomembrane system</location>
        <topology evidence="1">Multi-pass membrane protein</topology>
    </subcellularLocation>
    <subcellularLocation>
        <location evidence="12">Membrane</location>
        <topology evidence="12">Multi-pass membrane protein</topology>
    </subcellularLocation>
</comment>
<dbReference type="AlphaFoldDB" id="A0A177EB66"/>
<dbReference type="GO" id="GO:0012505">
    <property type="term" value="C:endomembrane system"/>
    <property type="evidence" value="ECO:0007669"/>
    <property type="project" value="UniProtKB-SubCell"/>
</dbReference>
<dbReference type="NCBIfam" id="TIGR01517">
    <property type="entry name" value="ATPase-IIB_Ca"/>
    <property type="match status" value="1"/>
</dbReference>
<feature type="domain" description="Cation-transporting P-type ATPase C-terminal" evidence="15">
    <location>
        <begin position="750"/>
        <end position="905"/>
    </location>
</feature>
<dbReference type="Pfam" id="PF00689">
    <property type="entry name" value="Cation_ATPase_C"/>
    <property type="match status" value="1"/>
</dbReference>
<dbReference type="InterPro" id="IPR006408">
    <property type="entry name" value="P-type_ATPase_IIB"/>
</dbReference>
<evidence type="ECO:0000256" key="8">
    <source>
        <dbReference type="ARBA" id="ARBA00022967"/>
    </source>
</evidence>
<dbReference type="SFLD" id="SFLDS00003">
    <property type="entry name" value="Haloacid_Dehalogenase"/>
    <property type="match status" value="1"/>
</dbReference>
<dbReference type="VEuPathDB" id="MicrosporidiaDB:NEDG_01257"/>
<dbReference type="InterPro" id="IPR023214">
    <property type="entry name" value="HAD_sf"/>
</dbReference>
<evidence type="ECO:0000256" key="2">
    <source>
        <dbReference type="ARBA" id="ARBA00022448"/>
    </source>
</evidence>
<dbReference type="InterPro" id="IPR044492">
    <property type="entry name" value="P_typ_ATPase_HD_dom"/>
</dbReference>
<dbReference type="SFLD" id="SFLDF00027">
    <property type="entry name" value="p-type_atpase"/>
    <property type="match status" value="1"/>
</dbReference>
<dbReference type="InterPro" id="IPR001757">
    <property type="entry name" value="P_typ_ATPase"/>
</dbReference>
<dbReference type="Proteomes" id="UP000185944">
    <property type="component" value="Unassembled WGS sequence"/>
</dbReference>
<feature type="compositionally biased region" description="Basic and acidic residues" evidence="13">
    <location>
        <begin position="28"/>
        <end position="43"/>
    </location>
</feature>